<dbReference type="InterPro" id="IPR029063">
    <property type="entry name" value="SAM-dependent_MTases_sf"/>
</dbReference>
<dbReference type="PANTHER" id="PTHR40036:SF1">
    <property type="entry name" value="MACROCIN O-METHYLTRANSFERASE"/>
    <property type="match status" value="1"/>
</dbReference>
<dbReference type="Proteomes" id="UP001139971">
    <property type="component" value="Unassembled WGS sequence"/>
</dbReference>
<keyword evidence="2" id="KW-1185">Reference proteome</keyword>
<organism evidence="1 2">
    <name type="scientific">Tahibacter soli</name>
    <dbReference type="NCBI Taxonomy" id="2983605"/>
    <lineage>
        <taxon>Bacteria</taxon>
        <taxon>Pseudomonadati</taxon>
        <taxon>Pseudomonadota</taxon>
        <taxon>Gammaproteobacteria</taxon>
        <taxon>Lysobacterales</taxon>
        <taxon>Rhodanobacteraceae</taxon>
        <taxon>Tahibacter</taxon>
    </lineage>
</organism>
<gene>
    <name evidence="1" type="ORF">OD750_011715</name>
</gene>
<evidence type="ECO:0000313" key="1">
    <source>
        <dbReference type="EMBL" id="MDC8013205.1"/>
    </source>
</evidence>
<proteinExistence type="predicted"/>
<protein>
    <submittedName>
        <fullName evidence="1">TylF/MycF family methyltransferase</fullName>
    </submittedName>
</protein>
<accession>A0A9X3YL30</accession>
<dbReference type="InterPro" id="IPR008884">
    <property type="entry name" value="TylF_MeTrfase"/>
</dbReference>
<dbReference type="Gene3D" id="3.40.50.150">
    <property type="entry name" value="Vaccinia Virus protein VP39"/>
    <property type="match status" value="1"/>
</dbReference>
<dbReference type="SUPFAM" id="SSF53335">
    <property type="entry name" value="S-adenosyl-L-methionine-dependent methyltransferases"/>
    <property type="match status" value="1"/>
</dbReference>
<keyword evidence="1" id="KW-0489">Methyltransferase</keyword>
<comment type="caution">
    <text evidence="1">The sequence shown here is derived from an EMBL/GenBank/DDBJ whole genome shotgun (WGS) entry which is preliminary data.</text>
</comment>
<dbReference type="Pfam" id="PF05711">
    <property type="entry name" value="TylF"/>
    <property type="match status" value="1"/>
</dbReference>
<dbReference type="AlphaFoldDB" id="A0A9X3YL30"/>
<dbReference type="GO" id="GO:0008168">
    <property type="term" value="F:methyltransferase activity"/>
    <property type="evidence" value="ECO:0007669"/>
    <property type="project" value="UniProtKB-KW"/>
</dbReference>
<dbReference type="RefSeq" id="WP_263545418.1">
    <property type="nucleotide sequence ID" value="NZ_JAOVZO020000017.1"/>
</dbReference>
<sequence>MSSDVSKPSDAAPDEPIPGVQKIRGEFTTLTGDAQTRHRRLRDIAGELLPQYGTNWHRHALVATQASAMARVLYYNELYRKIVDVPGVICEFGVQWGATLTQLVNLRSIHEPFNLSRIIYGFDTFEGFAATAPQDGDYSAKGDYASMLGYEERLDEILALHESFSPMPHVRKYELIKGDAAQTSARWLKDNPHAVIAMAIFDMDLYEPTRDVLRNILPRLTRGSVLVFDELNCRQFPGETIALDEVVGLNNLRLRRSPLQPYCAWAVFGE</sequence>
<dbReference type="GO" id="GO:0032259">
    <property type="term" value="P:methylation"/>
    <property type="evidence" value="ECO:0007669"/>
    <property type="project" value="UniProtKB-KW"/>
</dbReference>
<dbReference type="EMBL" id="JAOVZO020000017">
    <property type="protein sequence ID" value="MDC8013205.1"/>
    <property type="molecule type" value="Genomic_DNA"/>
</dbReference>
<evidence type="ECO:0000313" key="2">
    <source>
        <dbReference type="Proteomes" id="UP001139971"/>
    </source>
</evidence>
<reference evidence="1" key="1">
    <citation type="submission" date="2023-02" db="EMBL/GenBank/DDBJ databases">
        <title>Tahibacter soli sp. nov. isolated from soil.</title>
        <authorList>
            <person name="Baek J.H."/>
            <person name="Lee J.K."/>
            <person name="Choi D.G."/>
            <person name="Jeon C.O."/>
        </authorList>
    </citation>
    <scope>NUCLEOTIDE SEQUENCE</scope>
    <source>
        <strain evidence="1">BL</strain>
    </source>
</reference>
<keyword evidence="1" id="KW-0808">Transferase</keyword>
<name>A0A9X3YL30_9GAMM</name>
<dbReference type="PANTHER" id="PTHR40036">
    <property type="entry name" value="MACROCIN O-METHYLTRANSFERASE"/>
    <property type="match status" value="1"/>
</dbReference>